<feature type="region of interest" description="Disordered" evidence="1">
    <location>
        <begin position="26"/>
        <end position="100"/>
    </location>
</feature>
<organism evidence="2 3">
    <name type="scientific">Stylophora pistillata</name>
    <name type="common">Smooth cauliflower coral</name>
    <dbReference type="NCBI Taxonomy" id="50429"/>
    <lineage>
        <taxon>Eukaryota</taxon>
        <taxon>Metazoa</taxon>
        <taxon>Cnidaria</taxon>
        <taxon>Anthozoa</taxon>
        <taxon>Hexacorallia</taxon>
        <taxon>Scleractinia</taxon>
        <taxon>Astrocoeniina</taxon>
        <taxon>Pocilloporidae</taxon>
        <taxon>Stylophora</taxon>
    </lineage>
</organism>
<dbReference type="AlphaFoldDB" id="A0A2B4SYC7"/>
<evidence type="ECO:0000313" key="2">
    <source>
        <dbReference type="EMBL" id="PFX33375.1"/>
    </source>
</evidence>
<name>A0A2B4SYC7_STYPI</name>
<proteinExistence type="predicted"/>
<evidence type="ECO:0000313" key="3">
    <source>
        <dbReference type="Proteomes" id="UP000225706"/>
    </source>
</evidence>
<accession>A0A2B4SYC7</accession>
<dbReference type="Proteomes" id="UP000225706">
    <property type="component" value="Unassembled WGS sequence"/>
</dbReference>
<protein>
    <submittedName>
        <fullName evidence="2">Uncharacterized protein</fullName>
    </submittedName>
</protein>
<dbReference type="EMBL" id="LSMT01000012">
    <property type="protein sequence ID" value="PFX33375.1"/>
    <property type="molecule type" value="Genomic_DNA"/>
</dbReference>
<feature type="compositionally biased region" description="Polar residues" evidence="1">
    <location>
        <begin position="31"/>
        <end position="41"/>
    </location>
</feature>
<gene>
    <name evidence="2" type="ORF">AWC38_SpisGene1729</name>
</gene>
<evidence type="ECO:0000256" key="1">
    <source>
        <dbReference type="SAM" id="MobiDB-lite"/>
    </source>
</evidence>
<sequence length="128" mass="14351">MCIFYVCRRQRSLHRGRVIVGQRVTTTTATVRSAPQSTQPYPTLPYQQGYPHYPPPQYEQRQTNRPPPYNPGPSTASEHPPPYAEEPQGTAERVYTPKPSYGAVASAPPVLVCSSTMGNMYNTIHEFI</sequence>
<keyword evidence="3" id="KW-1185">Reference proteome</keyword>
<comment type="caution">
    <text evidence="2">The sequence shown here is derived from an EMBL/GenBank/DDBJ whole genome shotgun (WGS) entry which is preliminary data.</text>
</comment>
<reference evidence="3" key="1">
    <citation type="journal article" date="2017" name="bioRxiv">
        <title>Comparative analysis of the genomes of Stylophora pistillata and Acropora digitifera provides evidence for extensive differences between species of corals.</title>
        <authorList>
            <person name="Voolstra C.R."/>
            <person name="Li Y."/>
            <person name="Liew Y.J."/>
            <person name="Baumgarten S."/>
            <person name="Zoccola D."/>
            <person name="Flot J.-F."/>
            <person name="Tambutte S."/>
            <person name="Allemand D."/>
            <person name="Aranda M."/>
        </authorList>
    </citation>
    <scope>NUCLEOTIDE SEQUENCE [LARGE SCALE GENOMIC DNA]</scope>
</reference>